<evidence type="ECO:0000256" key="3">
    <source>
        <dbReference type="ARBA" id="ARBA00022692"/>
    </source>
</evidence>
<evidence type="ECO:0000313" key="11">
    <source>
        <dbReference type="Proteomes" id="UP000317010"/>
    </source>
</evidence>
<evidence type="ECO:0000256" key="6">
    <source>
        <dbReference type="ARBA" id="ARBA00023010"/>
    </source>
</evidence>
<protein>
    <submittedName>
        <fullName evidence="10">TatA/E family protein of Tat protein translocase</fullName>
    </submittedName>
</protein>
<keyword evidence="5 9" id="KW-1133">Transmembrane helix</keyword>
<evidence type="ECO:0000256" key="5">
    <source>
        <dbReference type="ARBA" id="ARBA00022989"/>
    </source>
</evidence>
<gene>
    <name evidence="10" type="ORF">JN11_02267</name>
</gene>
<dbReference type="Pfam" id="PF02416">
    <property type="entry name" value="TatA_B_E"/>
    <property type="match status" value="1"/>
</dbReference>
<keyword evidence="7 9" id="KW-0472">Membrane</keyword>
<reference evidence="10 11" key="1">
    <citation type="submission" date="2019-07" db="EMBL/GenBank/DDBJ databases">
        <title>Genomic Encyclopedia of Archaeal and Bacterial Type Strains, Phase II (KMG-II): from individual species to whole genera.</title>
        <authorList>
            <person name="Goeker M."/>
        </authorList>
    </citation>
    <scope>NUCLEOTIDE SEQUENCE [LARGE SCALE GENOMIC DNA]</scope>
    <source>
        <strain evidence="10 11">ATCC BAA-1854</strain>
    </source>
</reference>
<dbReference type="PANTHER" id="PTHR42982">
    <property type="entry name" value="SEC-INDEPENDENT PROTEIN TRANSLOCASE PROTEIN TATA"/>
    <property type="match status" value="1"/>
</dbReference>
<feature type="region of interest" description="Disordered" evidence="8">
    <location>
        <begin position="66"/>
        <end position="97"/>
    </location>
</feature>
<dbReference type="GO" id="GO:0016020">
    <property type="term" value="C:membrane"/>
    <property type="evidence" value="ECO:0007669"/>
    <property type="project" value="UniProtKB-ARBA"/>
</dbReference>
<evidence type="ECO:0000256" key="9">
    <source>
        <dbReference type="SAM" id="Phobius"/>
    </source>
</evidence>
<keyword evidence="6" id="KW-0811">Translocation</keyword>
<evidence type="ECO:0000256" key="4">
    <source>
        <dbReference type="ARBA" id="ARBA00022927"/>
    </source>
</evidence>
<evidence type="ECO:0000256" key="2">
    <source>
        <dbReference type="ARBA" id="ARBA00022448"/>
    </source>
</evidence>
<dbReference type="Proteomes" id="UP000317010">
    <property type="component" value="Unassembled WGS sequence"/>
</dbReference>
<evidence type="ECO:0000256" key="1">
    <source>
        <dbReference type="ARBA" id="ARBA00004167"/>
    </source>
</evidence>
<evidence type="ECO:0000256" key="8">
    <source>
        <dbReference type="SAM" id="MobiDB-lite"/>
    </source>
</evidence>
<feature type="compositionally biased region" description="Basic and acidic residues" evidence="8">
    <location>
        <begin position="66"/>
        <end position="78"/>
    </location>
</feature>
<keyword evidence="3 9" id="KW-0812">Transmembrane</keyword>
<proteinExistence type="predicted"/>
<dbReference type="GO" id="GO:0015031">
    <property type="term" value="P:protein transport"/>
    <property type="evidence" value="ECO:0007669"/>
    <property type="project" value="UniProtKB-KW"/>
</dbReference>
<feature type="compositionally biased region" description="Polar residues" evidence="8">
    <location>
        <begin position="141"/>
        <end position="152"/>
    </location>
</feature>
<feature type="transmembrane region" description="Helical" evidence="9">
    <location>
        <begin position="6"/>
        <end position="28"/>
    </location>
</feature>
<sequence>MHSSVLLFFSNLFSTDMVIIIFIALLLFGGEKLPEIARGLGKGIRDFKDASEGVKREINNQINSFEEKREEKKLDEAAIAHQQQPVQDQSSSIAESGAAGIIRPAINSIPVGDTHYSQPSDTGADDTKVSHTEHVSESHSNVPDSNTGTSHS</sequence>
<dbReference type="OrthoDB" id="9812812at2"/>
<dbReference type="PANTHER" id="PTHR42982:SF1">
    <property type="entry name" value="SEC-INDEPENDENT PROTEIN TRANSLOCASE PROTEIN TATA"/>
    <property type="match status" value="1"/>
</dbReference>
<name>A0A562U1Y2_9SPHI</name>
<feature type="region of interest" description="Disordered" evidence="8">
    <location>
        <begin position="109"/>
        <end position="152"/>
    </location>
</feature>
<keyword evidence="4" id="KW-0653">Protein transport</keyword>
<evidence type="ECO:0000256" key="7">
    <source>
        <dbReference type="ARBA" id="ARBA00023136"/>
    </source>
</evidence>
<comment type="subcellular location">
    <subcellularLocation>
        <location evidence="1">Membrane</location>
        <topology evidence="1">Single-pass membrane protein</topology>
    </subcellularLocation>
</comment>
<feature type="compositionally biased region" description="Basic and acidic residues" evidence="8">
    <location>
        <begin position="125"/>
        <end position="137"/>
    </location>
</feature>
<dbReference type="Gene3D" id="1.20.5.3310">
    <property type="match status" value="1"/>
</dbReference>
<dbReference type="EMBL" id="VLLI01000006">
    <property type="protein sequence ID" value="TWI99852.1"/>
    <property type="molecule type" value="Genomic_DNA"/>
</dbReference>
<keyword evidence="2" id="KW-0813">Transport</keyword>
<keyword evidence="11" id="KW-1185">Reference proteome</keyword>
<accession>A0A562U1Y2</accession>
<dbReference type="InterPro" id="IPR003369">
    <property type="entry name" value="TatA/B/E"/>
</dbReference>
<comment type="caution">
    <text evidence="10">The sequence shown here is derived from an EMBL/GenBank/DDBJ whole genome shotgun (WGS) entry which is preliminary data.</text>
</comment>
<dbReference type="AlphaFoldDB" id="A0A562U1Y2"/>
<evidence type="ECO:0000313" key="10">
    <source>
        <dbReference type="EMBL" id="TWI99852.1"/>
    </source>
</evidence>
<organism evidence="10 11">
    <name type="scientific">Mucilaginibacter frigoritolerans</name>
    <dbReference type="NCBI Taxonomy" id="652788"/>
    <lineage>
        <taxon>Bacteria</taxon>
        <taxon>Pseudomonadati</taxon>
        <taxon>Bacteroidota</taxon>
        <taxon>Sphingobacteriia</taxon>
        <taxon>Sphingobacteriales</taxon>
        <taxon>Sphingobacteriaceae</taxon>
        <taxon>Mucilaginibacter</taxon>
    </lineage>
</organism>